<proteinExistence type="predicted"/>
<evidence type="ECO:0000313" key="1">
    <source>
        <dbReference type="EMBL" id="KAJ2800134.1"/>
    </source>
</evidence>
<evidence type="ECO:0000313" key="2">
    <source>
        <dbReference type="Proteomes" id="UP001140096"/>
    </source>
</evidence>
<keyword evidence="1" id="KW-0560">Oxidoreductase</keyword>
<sequence length="472" mass="51627">MKATQIKFAKNESLSRSAFDKKAVYVKTGEPENSRSNPPPRSNNAQSSSSRPANQRNARPAPQVNHRANGNGVTNGNGHTRPPPQQQQQRQPAQQQQQPQRQPSLGRKLQRRPSEAQQAAMPVQSSAGYGAAQSRPNGGAASVPVRNQPAPPPPPPPPAVAEPRHPRHKALYDFPPQNPGELGLEVGVVYEIVDKNSNGWWLGVRGGVEGWIPSNYLNQDPEPEAPPRRGPPAPVLPVPPAMRNNAVNGNTAQQTDSVAQLAAALALRSPTGATANGSSNAPARPGVNRFAQEDSDDEEAWDQMSTDEQQPSKPFYKFGFDLLNGKKYEFSQLTGKVVLIVNVASKCGFTPQYKGLQALYDKYEGNLVILGFPSNQFAGQEPGNNTEIAESCQRNYGVTFPIMTKSDVNGKDENEVYKYLKTEKPGLLGLKRIKWNFEKFLVDKEGNVVERWASTTTPESIDSTIEKYLKPE</sequence>
<comment type="caution">
    <text evidence="1">The sequence shown here is derived from an EMBL/GenBank/DDBJ whole genome shotgun (WGS) entry which is preliminary data.</text>
</comment>
<keyword evidence="1" id="KW-0575">Peroxidase</keyword>
<accession>A0ACC1L3C7</accession>
<organism evidence="1 2">
    <name type="scientific">Coemansia furcata</name>
    <dbReference type="NCBI Taxonomy" id="417177"/>
    <lineage>
        <taxon>Eukaryota</taxon>
        <taxon>Fungi</taxon>
        <taxon>Fungi incertae sedis</taxon>
        <taxon>Zoopagomycota</taxon>
        <taxon>Kickxellomycotina</taxon>
        <taxon>Kickxellomycetes</taxon>
        <taxon>Kickxellales</taxon>
        <taxon>Kickxellaceae</taxon>
        <taxon>Coemansia</taxon>
    </lineage>
</organism>
<protein>
    <submittedName>
        <fullName evidence="1">Glutathione peroxidase 2</fullName>
        <ecNumber evidence="1">1.11.1.9</ecNumber>
    </submittedName>
</protein>
<gene>
    <name evidence="1" type="primary">GPX2</name>
    <name evidence="1" type="ORF">H4S07_005252</name>
</gene>
<reference evidence="1" key="1">
    <citation type="submission" date="2022-07" db="EMBL/GenBank/DDBJ databases">
        <title>Phylogenomic reconstructions and comparative analyses of Kickxellomycotina fungi.</title>
        <authorList>
            <person name="Reynolds N.K."/>
            <person name="Stajich J.E."/>
            <person name="Barry K."/>
            <person name="Grigoriev I.V."/>
            <person name="Crous P."/>
            <person name="Smith M.E."/>
        </authorList>
    </citation>
    <scope>NUCLEOTIDE SEQUENCE</scope>
    <source>
        <strain evidence="1">CBS 102833</strain>
    </source>
</reference>
<dbReference type="EC" id="1.11.1.9" evidence="1"/>
<name>A0ACC1L3C7_9FUNG</name>
<keyword evidence="2" id="KW-1185">Reference proteome</keyword>
<dbReference type="Proteomes" id="UP001140096">
    <property type="component" value="Unassembled WGS sequence"/>
</dbReference>
<dbReference type="EMBL" id="JANBUP010002489">
    <property type="protein sequence ID" value="KAJ2800134.1"/>
    <property type="molecule type" value="Genomic_DNA"/>
</dbReference>